<feature type="region of interest" description="Disordered" evidence="1">
    <location>
        <begin position="868"/>
        <end position="903"/>
    </location>
</feature>
<dbReference type="PANTHER" id="PTHR46063">
    <property type="entry name" value="KELCH DOMAIN-CONTAINING PROTEIN"/>
    <property type="match status" value="1"/>
</dbReference>
<evidence type="ECO:0000313" key="3">
    <source>
        <dbReference type="Proteomes" id="UP001142489"/>
    </source>
</evidence>
<feature type="region of interest" description="Disordered" evidence="1">
    <location>
        <begin position="823"/>
        <end position="850"/>
    </location>
</feature>
<reference evidence="2" key="1">
    <citation type="journal article" date="2023" name="DNA Res.">
        <title>Chromosome-level genome assembly of Phrynocephalus forsythii using third-generation DNA sequencing and Hi-C analysis.</title>
        <authorList>
            <person name="Qi Y."/>
            <person name="Zhao W."/>
            <person name="Zhao Y."/>
            <person name="Niu C."/>
            <person name="Cao S."/>
            <person name="Zhang Y."/>
        </authorList>
    </citation>
    <scope>NUCLEOTIDE SEQUENCE</scope>
    <source>
        <tissue evidence="2">Muscle</tissue>
    </source>
</reference>
<dbReference type="SUPFAM" id="SSF117281">
    <property type="entry name" value="Kelch motif"/>
    <property type="match status" value="1"/>
</dbReference>
<comment type="caution">
    <text evidence="2">The sequence shown here is derived from an EMBL/GenBank/DDBJ whole genome shotgun (WGS) entry which is preliminary data.</text>
</comment>
<feature type="region of interest" description="Disordered" evidence="1">
    <location>
        <begin position="371"/>
        <end position="497"/>
    </location>
</feature>
<gene>
    <name evidence="2" type="ORF">JRQ81_006109</name>
</gene>
<dbReference type="Gene3D" id="2.120.10.80">
    <property type="entry name" value="Kelch-type beta propeller"/>
    <property type="match status" value="1"/>
</dbReference>
<dbReference type="InterPro" id="IPR015915">
    <property type="entry name" value="Kelch-typ_b-propeller"/>
</dbReference>
<sequence length="1055" mass="115580">MAGQGTFTPTSPLAPRGHFASWQVGSQEEKHLICRTLHRISALSEAAVSMVLKVPAAEDVPSDQAFPGKSWLFLERSKNEEPPGSPFGSIRNETPMLRLFVAVRSQGAQNSGPCSSIFCAADCALRGLSSHYTDCSQSASGVRTRQTAADHPELKREELCLAGSKKPGLASDPCDETGFDLGRVGAPQFKQTHFKQEERLCFPLENSLAKISPKLETFKCSWADSSHRPWLLWPMGVRVEHFRTASSWERQKLIQRPDLDAPRDFCPWNGFRHELFLRKPCVEGQEAGQATKQRPALGSTHTADGSSIPPHPAKVASAQEAAATNSINFFILGLAEFPLLSDPALDSLQWSGDLILVPPFVSGKAVEIGRVSPAPAPPDKQFIHTHPPPPAPLGEQQQQQQQQQQAPPPSAPSRAARGPGAAGAEPAAGLRRRGVLRATEVTSGRPGRRKRQAGQRWVGGGRPTCGRRGGAAKAKPSGAEKAAAKQERKVSRRARHEEEDLEALIAEFRSLDAQKRHVVETPCPPPSPRLNASLSSHPEKDELILFGGEYFNGQKVKAPNEGKGAMRGSPKQPSALKLTPPPRFLFPHPYPAPTQAVAVAQGGGQLWIFGGEFASPDGEQFYHYRDLWVLHLASRTWEQIRAAGAPSGRSGHRMVACRRQLIVFGGFHESARDYVYYGDVHAFSLETFAWTKLTPSGMAPAPRSGCHLAATPEGSVVVYGGYSKQRIKKDVDRGTLHTDMFLLKAAGADKWAWSRINPSGVKPTPRSGFSVTLGPGNRSILFGGVHDEEEEEHLEGDFYNDLYFYDLAKSRWFPGLVKGPKSERKKRRRALGAEGPHAEGGEEGQAPPQSPVEIVTQVVAEDGTVTTIKQVLSDPEGAPKATPGLEDEEDGEEAPGQPVEPCPRSHAMLAVKQGVLYVYGGMFEVGDRQFTLSDFYALDLHKMDSWNVLVEMDPETQEWLEESESEEEGSVEGAEGGEEEEEEEEEEDDDDNDGSEEEEEGHPAVQPEETYPDYLSRTEQYWVQLARRNMGPEAKEKKTVRVGHAMAKAFYEELP</sequence>
<accession>A0A9Q0XHF8</accession>
<name>A0A9Q0XHF8_9SAUR</name>
<proteinExistence type="predicted"/>
<dbReference type="AlphaFoldDB" id="A0A9Q0XHF8"/>
<dbReference type="Pfam" id="PF24681">
    <property type="entry name" value="Kelch_KLHDC2_KLHL20_DRC7"/>
    <property type="match status" value="1"/>
</dbReference>
<dbReference type="EMBL" id="JAPFRF010000013">
    <property type="protein sequence ID" value="KAJ7311800.1"/>
    <property type="molecule type" value="Genomic_DNA"/>
</dbReference>
<feature type="compositionally biased region" description="Low complexity" evidence="1">
    <location>
        <begin position="393"/>
        <end position="405"/>
    </location>
</feature>
<organism evidence="2 3">
    <name type="scientific">Phrynocephalus forsythii</name>
    <dbReference type="NCBI Taxonomy" id="171643"/>
    <lineage>
        <taxon>Eukaryota</taxon>
        <taxon>Metazoa</taxon>
        <taxon>Chordata</taxon>
        <taxon>Craniata</taxon>
        <taxon>Vertebrata</taxon>
        <taxon>Euteleostomi</taxon>
        <taxon>Lepidosauria</taxon>
        <taxon>Squamata</taxon>
        <taxon>Bifurcata</taxon>
        <taxon>Unidentata</taxon>
        <taxon>Episquamata</taxon>
        <taxon>Toxicofera</taxon>
        <taxon>Iguania</taxon>
        <taxon>Acrodonta</taxon>
        <taxon>Agamidae</taxon>
        <taxon>Agaminae</taxon>
        <taxon>Phrynocephalus</taxon>
    </lineage>
</organism>
<feature type="compositionally biased region" description="Gly residues" evidence="1">
    <location>
        <begin position="457"/>
        <end position="469"/>
    </location>
</feature>
<feature type="compositionally biased region" description="Low complexity" evidence="1">
    <location>
        <begin position="412"/>
        <end position="429"/>
    </location>
</feature>
<protein>
    <recommendedName>
        <fullName evidence="4">Kelch domain-containing protein 4</fullName>
    </recommendedName>
</protein>
<dbReference type="OrthoDB" id="4447at2759"/>
<dbReference type="PANTHER" id="PTHR46063:SF1">
    <property type="entry name" value="KELCH DOMAIN-CONTAINING PROTEIN 4"/>
    <property type="match status" value="1"/>
</dbReference>
<evidence type="ECO:0000313" key="2">
    <source>
        <dbReference type="EMBL" id="KAJ7311800.1"/>
    </source>
</evidence>
<evidence type="ECO:0008006" key="4">
    <source>
        <dbReference type="Google" id="ProtNLM"/>
    </source>
</evidence>
<dbReference type="Proteomes" id="UP001142489">
    <property type="component" value="Unassembled WGS sequence"/>
</dbReference>
<feature type="region of interest" description="Disordered" evidence="1">
    <location>
        <begin position="287"/>
        <end position="319"/>
    </location>
</feature>
<keyword evidence="3" id="KW-1185">Reference proteome</keyword>
<feature type="region of interest" description="Disordered" evidence="1">
    <location>
        <begin position="956"/>
        <end position="1016"/>
    </location>
</feature>
<dbReference type="InterPro" id="IPR052588">
    <property type="entry name" value="Kelch_domain_protein"/>
</dbReference>
<evidence type="ECO:0000256" key="1">
    <source>
        <dbReference type="SAM" id="MobiDB-lite"/>
    </source>
</evidence>
<feature type="compositionally biased region" description="Acidic residues" evidence="1">
    <location>
        <begin position="956"/>
        <end position="1000"/>
    </location>
</feature>